<reference evidence="3" key="1">
    <citation type="submission" date="2025-08" db="UniProtKB">
        <authorList>
            <consortium name="RefSeq"/>
        </authorList>
    </citation>
    <scope>IDENTIFICATION</scope>
    <source>
        <tissue evidence="3">Testes</tissue>
    </source>
</reference>
<keyword evidence="1" id="KW-0472">Membrane</keyword>
<proteinExistence type="predicted"/>
<dbReference type="PANTHER" id="PTHR43313:SF36">
    <property type="entry name" value="D-BETA-HYDROXYBUTYRATE DEHYDROGENASE, MITOCHONDRIAL"/>
    <property type="match status" value="1"/>
</dbReference>
<dbReference type="Gene3D" id="3.40.50.720">
    <property type="entry name" value="NAD(P)-binding Rossmann-like Domain"/>
    <property type="match status" value="1"/>
</dbReference>
<dbReference type="RefSeq" id="XP_006823448.1">
    <property type="nucleotide sequence ID" value="XM_006823385.1"/>
</dbReference>
<keyword evidence="1" id="KW-0812">Transmembrane</keyword>
<dbReference type="GeneID" id="102810187"/>
<accession>A0ABM0MTV7</accession>
<evidence type="ECO:0000313" key="2">
    <source>
        <dbReference type="Proteomes" id="UP000694865"/>
    </source>
</evidence>
<dbReference type="PANTHER" id="PTHR43313">
    <property type="entry name" value="SHORT-CHAIN DEHYDROGENASE/REDUCTASE FAMILY 9C"/>
    <property type="match status" value="1"/>
</dbReference>
<dbReference type="Pfam" id="PF00106">
    <property type="entry name" value="adh_short"/>
    <property type="match status" value="1"/>
</dbReference>
<protein>
    <submittedName>
        <fullName evidence="3">D-beta-hydroxybutyrate dehydrogenase, mitochondrial-like</fullName>
    </submittedName>
</protein>
<organism evidence="2 3">
    <name type="scientific">Saccoglossus kowalevskii</name>
    <name type="common">Acorn worm</name>
    <dbReference type="NCBI Taxonomy" id="10224"/>
    <lineage>
        <taxon>Eukaryota</taxon>
        <taxon>Metazoa</taxon>
        <taxon>Hemichordata</taxon>
        <taxon>Enteropneusta</taxon>
        <taxon>Harrimaniidae</taxon>
        <taxon>Saccoglossus</taxon>
    </lineage>
</organism>
<evidence type="ECO:0000256" key="1">
    <source>
        <dbReference type="SAM" id="Phobius"/>
    </source>
</evidence>
<keyword evidence="2" id="KW-1185">Reference proteome</keyword>
<gene>
    <name evidence="3" type="primary">LOC102810187</name>
</gene>
<dbReference type="Proteomes" id="UP000694865">
    <property type="component" value="Unplaced"/>
</dbReference>
<dbReference type="SUPFAM" id="SSF51735">
    <property type="entry name" value="NAD(P)-binding Rossmann-fold domains"/>
    <property type="match status" value="1"/>
</dbReference>
<dbReference type="InterPro" id="IPR036291">
    <property type="entry name" value="NAD(P)-bd_dom_sf"/>
</dbReference>
<feature type="transmembrane region" description="Helical" evidence="1">
    <location>
        <begin position="30"/>
        <end position="49"/>
    </location>
</feature>
<dbReference type="InterPro" id="IPR002347">
    <property type="entry name" value="SDR_fam"/>
</dbReference>
<dbReference type="PRINTS" id="PR00081">
    <property type="entry name" value="GDHRDH"/>
</dbReference>
<sequence length="274" mass="31121">MTLSTPRQLEASAKARTKLALKGQKRFRDCYFVFMLLLVSAAALVIYIVSPELGGSRWAILSSGAFGWVSMYLFLCRYFPRFTWYGYGPVTPIKKSIIVTNGDSELGYYLAKELDMCMFSSIFVGSKHPDKGYVKRLVDECTKKVVVIPLDVTSDESVAKAMELINDCLDRRNNELWGVVNNAAVTSWGEIEWLPLETYKNVAEVNVYGVVRVIKAVLPLIRRIQGRIVNVNDVRGLSSVPGCAAFSMTKYAMESFSDTLRYEMKQWDVKYYWK</sequence>
<feature type="transmembrane region" description="Helical" evidence="1">
    <location>
        <begin position="55"/>
        <end position="75"/>
    </location>
</feature>
<evidence type="ECO:0000313" key="3">
    <source>
        <dbReference type="RefSeq" id="XP_006823448.1"/>
    </source>
</evidence>
<name>A0ABM0MTV7_SACKO</name>
<keyword evidence="1" id="KW-1133">Transmembrane helix</keyword>